<feature type="coiled-coil region" evidence="1">
    <location>
        <begin position="16"/>
        <end position="78"/>
    </location>
</feature>
<evidence type="ECO:0000256" key="2">
    <source>
        <dbReference type="SAM" id="MobiDB-lite"/>
    </source>
</evidence>
<keyword evidence="1" id="KW-0175">Coiled coil</keyword>
<name>X6LTR1_RETFI</name>
<feature type="region of interest" description="Disordered" evidence="2">
    <location>
        <begin position="107"/>
        <end position="128"/>
    </location>
</feature>
<evidence type="ECO:0000313" key="3">
    <source>
        <dbReference type="EMBL" id="ETO04120.1"/>
    </source>
</evidence>
<comment type="caution">
    <text evidence="3">The sequence shown here is derived from an EMBL/GenBank/DDBJ whole genome shotgun (WGS) entry which is preliminary data.</text>
</comment>
<reference evidence="3 4" key="1">
    <citation type="journal article" date="2013" name="Curr. Biol.">
        <title>The Genome of the Foraminiferan Reticulomyxa filosa.</title>
        <authorList>
            <person name="Glockner G."/>
            <person name="Hulsmann N."/>
            <person name="Schleicher M."/>
            <person name="Noegel A.A."/>
            <person name="Eichinger L."/>
            <person name="Gallinger C."/>
            <person name="Pawlowski J."/>
            <person name="Sierra R."/>
            <person name="Euteneuer U."/>
            <person name="Pillet L."/>
            <person name="Moustafa A."/>
            <person name="Platzer M."/>
            <person name="Groth M."/>
            <person name="Szafranski K."/>
            <person name="Schliwa M."/>
        </authorList>
    </citation>
    <scope>NUCLEOTIDE SEQUENCE [LARGE SCALE GENOMIC DNA]</scope>
</reference>
<dbReference type="AlphaFoldDB" id="X6LTR1"/>
<sequence length="139" mass="16153">MQDDNEYWKHFMLLEISDYSTHLEDLKKEAELYNQNTQRLQYQFLNLQGANQSLRTKLVQTEQSLQQMEMERHKFTQDALIVNNNTANYVISVLQAQIAELTQLAHGQNNQSAPDTTRTDLSSNGHSETTLKHSSYVYV</sequence>
<proteinExistence type="predicted"/>
<dbReference type="EMBL" id="ASPP01030253">
    <property type="protein sequence ID" value="ETO04120.1"/>
    <property type="molecule type" value="Genomic_DNA"/>
</dbReference>
<gene>
    <name evidence="3" type="ORF">RFI_33282</name>
</gene>
<evidence type="ECO:0000313" key="4">
    <source>
        <dbReference type="Proteomes" id="UP000023152"/>
    </source>
</evidence>
<dbReference type="Proteomes" id="UP000023152">
    <property type="component" value="Unassembled WGS sequence"/>
</dbReference>
<evidence type="ECO:0000256" key="1">
    <source>
        <dbReference type="SAM" id="Coils"/>
    </source>
</evidence>
<keyword evidence="4" id="KW-1185">Reference proteome</keyword>
<accession>X6LTR1</accession>
<protein>
    <submittedName>
        <fullName evidence="3">Uncharacterized protein</fullName>
    </submittedName>
</protein>
<organism evidence="3 4">
    <name type="scientific">Reticulomyxa filosa</name>
    <dbReference type="NCBI Taxonomy" id="46433"/>
    <lineage>
        <taxon>Eukaryota</taxon>
        <taxon>Sar</taxon>
        <taxon>Rhizaria</taxon>
        <taxon>Retaria</taxon>
        <taxon>Foraminifera</taxon>
        <taxon>Monothalamids</taxon>
        <taxon>Reticulomyxidae</taxon>
        <taxon>Reticulomyxa</taxon>
    </lineage>
</organism>